<evidence type="ECO:0000313" key="3">
    <source>
        <dbReference type="Proteomes" id="UP000053392"/>
    </source>
</evidence>
<keyword evidence="3" id="KW-1185">Reference proteome</keyword>
<protein>
    <submittedName>
        <fullName evidence="2">Uncharacterized protein</fullName>
    </submittedName>
</protein>
<accession>A0A0D0V0M4</accession>
<reference evidence="2 3" key="1">
    <citation type="submission" date="2015-01" db="EMBL/GenBank/DDBJ databases">
        <title>The Genome Sequence of Cryptococcus gattii Ram5.</title>
        <authorList>
            <consortium name="The Broad Institute Genomics Platform"/>
            <person name="Cuomo C."/>
            <person name="Litvintseva A."/>
            <person name="Chen Y."/>
            <person name="Heitman J."/>
            <person name="Sun S."/>
            <person name="Springer D."/>
            <person name="Dromer F."/>
            <person name="Young S."/>
            <person name="Zeng Q."/>
            <person name="Gargeya S."/>
            <person name="Abouelleil A."/>
            <person name="Alvarado L."/>
            <person name="Chapman S.B."/>
            <person name="Gainer-Dewar J."/>
            <person name="Goldberg J."/>
            <person name="Griggs A."/>
            <person name="Gujja S."/>
            <person name="Hansen M."/>
            <person name="Howarth C."/>
            <person name="Imamovic A."/>
            <person name="Larimer J."/>
            <person name="Murphy C."/>
            <person name="Naylor J."/>
            <person name="Pearson M."/>
            <person name="Priest M."/>
            <person name="Roberts A."/>
            <person name="Saif S."/>
            <person name="Shea T."/>
            <person name="Sykes S."/>
            <person name="Wortman J."/>
            <person name="Nusbaum C."/>
            <person name="Birren B."/>
        </authorList>
    </citation>
    <scope>NUCLEOTIDE SEQUENCE [LARGE SCALE GENOMIC DNA]</scope>
    <source>
        <strain evidence="2 3">Ram5</strain>
    </source>
</reference>
<gene>
    <name evidence="2" type="ORF">I313_03945</name>
</gene>
<dbReference type="OrthoDB" id="10457031at2759"/>
<organism evidence="2 3">
    <name type="scientific">Cryptococcus deuterogattii Ram5</name>
    <dbReference type="NCBI Taxonomy" id="1296110"/>
    <lineage>
        <taxon>Eukaryota</taxon>
        <taxon>Fungi</taxon>
        <taxon>Dikarya</taxon>
        <taxon>Basidiomycota</taxon>
        <taxon>Agaricomycotina</taxon>
        <taxon>Tremellomycetes</taxon>
        <taxon>Tremellales</taxon>
        <taxon>Cryptococcaceae</taxon>
        <taxon>Cryptococcus</taxon>
        <taxon>Cryptococcus gattii species complex</taxon>
    </lineage>
</organism>
<dbReference type="EMBL" id="KN847904">
    <property type="protein sequence ID" value="KIR40024.1"/>
    <property type="molecule type" value="Genomic_DNA"/>
</dbReference>
<sequence length="393" mass="42990">MEPITDPLLNGRSPPLKRSSTGQSVSIRSPVKVLSLITALTRRKTGEGKMRKRVSQTFRRVSDITQSALALFTSKDDQWGSSTISYPISPANTSMQSISAGADHAASGTFPHRHFPYETNYAIVSSALPSESNTSQVDIAFSRYNLVADQSNSALWSLEESNDEPGVLANTSQSVRMFHDPSRRLSKLQEALSKITRGRLTSASAETNLPNRHATVRPSGSETIQEEYVFPVITPPAPHRPGSTHSIVTEATEIIDDESIYEAEAQGFKPMTAAYRSSNLAFGSLSEPLMSPVRGNMSIIEFEGVKDETSTMPWASEDLEITLRNASNTPRDLGSHDIVTVSNGNQTLQSEAASSTPTGLGNRRRNRRSHIPAPLNFVTGENHSTRLYGFIRR</sequence>
<feature type="region of interest" description="Disordered" evidence="1">
    <location>
        <begin position="344"/>
        <end position="377"/>
    </location>
</feature>
<dbReference type="AlphaFoldDB" id="A0A0D0V0M4"/>
<evidence type="ECO:0000256" key="1">
    <source>
        <dbReference type="SAM" id="MobiDB-lite"/>
    </source>
</evidence>
<dbReference type="Proteomes" id="UP000053392">
    <property type="component" value="Unassembled WGS sequence"/>
</dbReference>
<feature type="compositionally biased region" description="Polar residues" evidence="1">
    <location>
        <begin position="344"/>
        <end position="359"/>
    </location>
</feature>
<dbReference type="HOGENOM" id="CLU_799303_0_0_1"/>
<name>A0A0D0V0M4_9TREE</name>
<proteinExistence type="predicted"/>
<feature type="region of interest" description="Disordered" evidence="1">
    <location>
        <begin position="1"/>
        <end position="24"/>
    </location>
</feature>
<evidence type="ECO:0000313" key="2">
    <source>
        <dbReference type="EMBL" id="KIR40024.1"/>
    </source>
</evidence>